<keyword evidence="3" id="KW-1185">Reference proteome</keyword>
<dbReference type="EMBL" id="JBIRYO010000010">
    <property type="protein sequence ID" value="MFI2475144.1"/>
    <property type="molecule type" value="Genomic_DNA"/>
</dbReference>
<sequence length="166" mass="17167">MLDLDTRWRPIAPLRAAGIAGEGAASCARALARPAEGDMIIGAADLASGAAGAKPALAQAVRPDAGVVPRSDGAAPISARSATAESITGESGVIASMAAAFESDAPQRDRVVRLVDRFRTRLDRGELAVCHGFWDLVDRSTREPGPISPKLSARRPSRACGESPLT</sequence>
<proteinExistence type="predicted"/>
<accession>A0ABW7X217</accession>
<comment type="caution">
    <text evidence="2">The sequence shown here is derived from an EMBL/GenBank/DDBJ whole genome shotgun (WGS) entry which is preliminary data.</text>
</comment>
<feature type="region of interest" description="Disordered" evidence="1">
    <location>
        <begin position="141"/>
        <end position="166"/>
    </location>
</feature>
<gene>
    <name evidence="2" type="ORF">ACH49W_17335</name>
</gene>
<organism evidence="2 3">
    <name type="scientific">Nocardia xishanensis</name>
    <dbReference type="NCBI Taxonomy" id="238964"/>
    <lineage>
        <taxon>Bacteria</taxon>
        <taxon>Bacillati</taxon>
        <taxon>Actinomycetota</taxon>
        <taxon>Actinomycetes</taxon>
        <taxon>Mycobacteriales</taxon>
        <taxon>Nocardiaceae</taxon>
        <taxon>Nocardia</taxon>
    </lineage>
</organism>
<protein>
    <submittedName>
        <fullName evidence="2">Uncharacterized protein</fullName>
    </submittedName>
</protein>
<dbReference type="Proteomes" id="UP001611415">
    <property type="component" value="Unassembled WGS sequence"/>
</dbReference>
<reference evidence="2 3" key="1">
    <citation type="submission" date="2024-10" db="EMBL/GenBank/DDBJ databases">
        <title>The Natural Products Discovery Center: Release of the First 8490 Sequenced Strains for Exploring Actinobacteria Biosynthetic Diversity.</title>
        <authorList>
            <person name="Kalkreuter E."/>
            <person name="Kautsar S.A."/>
            <person name="Yang D."/>
            <person name="Bader C.D."/>
            <person name="Teijaro C.N."/>
            <person name="Fluegel L."/>
            <person name="Davis C.M."/>
            <person name="Simpson J.R."/>
            <person name="Lauterbach L."/>
            <person name="Steele A.D."/>
            <person name="Gui C."/>
            <person name="Meng S."/>
            <person name="Li G."/>
            <person name="Viehrig K."/>
            <person name="Ye F."/>
            <person name="Su P."/>
            <person name="Kiefer A.F."/>
            <person name="Nichols A."/>
            <person name="Cepeda A.J."/>
            <person name="Yan W."/>
            <person name="Fan B."/>
            <person name="Jiang Y."/>
            <person name="Adhikari A."/>
            <person name="Zheng C.-J."/>
            <person name="Schuster L."/>
            <person name="Cowan T.M."/>
            <person name="Smanski M.J."/>
            <person name="Chevrette M.G."/>
            <person name="De Carvalho L.P.S."/>
            <person name="Shen B."/>
        </authorList>
    </citation>
    <scope>NUCLEOTIDE SEQUENCE [LARGE SCALE GENOMIC DNA]</scope>
    <source>
        <strain evidence="2 3">NPDC019275</strain>
    </source>
</reference>
<name>A0ABW7X217_9NOCA</name>
<dbReference type="RefSeq" id="WP_397092971.1">
    <property type="nucleotide sequence ID" value="NZ_JBIRYO010000010.1"/>
</dbReference>
<evidence type="ECO:0000313" key="2">
    <source>
        <dbReference type="EMBL" id="MFI2475144.1"/>
    </source>
</evidence>
<evidence type="ECO:0000256" key="1">
    <source>
        <dbReference type="SAM" id="MobiDB-lite"/>
    </source>
</evidence>
<evidence type="ECO:0000313" key="3">
    <source>
        <dbReference type="Proteomes" id="UP001611415"/>
    </source>
</evidence>